<evidence type="ECO:0000313" key="12">
    <source>
        <dbReference type="Proteomes" id="UP000595917"/>
    </source>
</evidence>
<accession>A0A7T7XQ89</accession>
<dbReference type="AlphaFoldDB" id="A0A7T7XQ89"/>
<comment type="catalytic activity">
    <reaction evidence="8">
        <text>DNA(n) + a 2'-deoxyribonucleoside 5'-triphosphate = DNA(n+1) + diphosphate</text>
        <dbReference type="Rhea" id="RHEA:22508"/>
        <dbReference type="Rhea" id="RHEA-COMP:17339"/>
        <dbReference type="Rhea" id="RHEA-COMP:17340"/>
        <dbReference type="ChEBI" id="CHEBI:33019"/>
        <dbReference type="ChEBI" id="CHEBI:61560"/>
        <dbReference type="ChEBI" id="CHEBI:173112"/>
        <dbReference type="EC" id="2.7.7.7"/>
    </reaction>
</comment>
<evidence type="ECO:0000256" key="8">
    <source>
        <dbReference type="ARBA" id="ARBA00049244"/>
    </source>
</evidence>
<dbReference type="Gene3D" id="3.40.50.300">
    <property type="entry name" value="P-loop containing nucleotide triphosphate hydrolases"/>
    <property type="match status" value="1"/>
</dbReference>
<name>A0A7T7XQ89_9SPIR</name>
<sequence length="331" mass="37793">MAQGKCLLFLGPEIGERQDAVQEIRAAMHKQYGTPPEEQSFYAGETPLGDIVSVLRNGCLFSDARLIQIKNIESLKKKEETELLASYMESPQEDTVLILVSEQTSADKRLEKAVPPNNKRIFWELFENRKAEWVSGFFRREGYTIEEDGIEAILEMVENNTDALRRECSRLMLFLGKDSVIRGEDVEQWLSHSREESAFTLFARISEGNLEKSLEILRTLLAAKESPQAILAGLSWCFHKLRDYLLLTQSGMANDFEYKKIGLGSSRVRKDYSQAARRYSLYCVDRCIALLAEFDILIRSGGTALEHILLDVFLYKIILVPGTSLEKVHYY</sequence>
<dbReference type="PANTHER" id="PTHR34388:SF1">
    <property type="entry name" value="DNA POLYMERASE III SUBUNIT DELTA"/>
    <property type="match status" value="1"/>
</dbReference>
<dbReference type="KEGG" id="bhc:JFL75_06240"/>
<dbReference type="GO" id="GO:0003887">
    <property type="term" value="F:DNA-directed DNA polymerase activity"/>
    <property type="evidence" value="ECO:0007669"/>
    <property type="project" value="UniProtKB-KW"/>
</dbReference>
<dbReference type="InterPro" id="IPR005790">
    <property type="entry name" value="DNA_polIII_delta"/>
</dbReference>
<feature type="domain" description="DNA polymerase III delta N-terminal" evidence="9">
    <location>
        <begin position="47"/>
        <end position="111"/>
    </location>
</feature>
<dbReference type="Proteomes" id="UP000595917">
    <property type="component" value="Chromosome"/>
</dbReference>
<dbReference type="InterPro" id="IPR008921">
    <property type="entry name" value="DNA_pol3_clamp-load_cplx_C"/>
</dbReference>
<evidence type="ECO:0000256" key="2">
    <source>
        <dbReference type="ARBA" id="ARBA00017703"/>
    </source>
</evidence>
<keyword evidence="12" id="KW-1185">Reference proteome</keyword>
<keyword evidence="6" id="KW-0239">DNA-directed DNA polymerase</keyword>
<keyword evidence="3 11" id="KW-0808">Transferase</keyword>
<dbReference type="RefSeq" id="WP_215627814.1">
    <property type="nucleotide sequence ID" value="NZ_CP067089.2"/>
</dbReference>
<dbReference type="GO" id="GO:0009360">
    <property type="term" value="C:DNA polymerase III complex"/>
    <property type="evidence" value="ECO:0007669"/>
    <property type="project" value="InterPro"/>
</dbReference>
<reference evidence="11" key="1">
    <citation type="submission" date="2021-01" db="EMBL/GenBank/DDBJ databases">
        <title>Description of Breznakiella homolactica.</title>
        <authorList>
            <person name="Song Y."/>
            <person name="Brune A."/>
        </authorList>
    </citation>
    <scope>NUCLEOTIDE SEQUENCE</scope>
    <source>
        <strain evidence="11">RmG30</strain>
    </source>
</reference>
<dbReference type="SUPFAM" id="SSF48019">
    <property type="entry name" value="post-AAA+ oligomerization domain-like"/>
    <property type="match status" value="1"/>
</dbReference>
<organism evidence="11 12">
    <name type="scientific">Breznakiella homolactica</name>
    <dbReference type="NCBI Taxonomy" id="2798577"/>
    <lineage>
        <taxon>Bacteria</taxon>
        <taxon>Pseudomonadati</taxon>
        <taxon>Spirochaetota</taxon>
        <taxon>Spirochaetia</taxon>
        <taxon>Spirochaetales</taxon>
        <taxon>Breznakiellaceae</taxon>
        <taxon>Breznakiella</taxon>
    </lineage>
</organism>
<evidence type="ECO:0000256" key="1">
    <source>
        <dbReference type="ARBA" id="ARBA00012417"/>
    </source>
</evidence>
<evidence type="ECO:0000256" key="5">
    <source>
        <dbReference type="ARBA" id="ARBA00022705"/>
    </source>
</evidence>
<evidence type="ECO:0000256" key="3">
    <source>
        <dbReference type="ARBA" id="ARBA00022679"/>
    </source>
</evidence>
<dbReference type="InterPro" id="IPR010372">
    <property type="entry name" value="DNA_pol3_delta_N"/>
</dbReference>
<evidence type="ECO:0000256" key="4">
    <source>
        <dbReference type="ARBA" id="ARBA00022695"/>
    </source>
</evidence>
<dbReference type="PANTHER" id="PTHR34388">
    <property type="entry name" value="DNA POLYMERASE III SUBUNIT DELTA"/>
    <property type="match status" value="1"/>
</dbReference>
<proteinExistence type="inferred from homology"/>
<dbReference type="Pfam" id="PF06144">
    <property type="entry name" value="DNA_pol3_delta"/>
    <property type="match status" value="1"/>
</dbReference>
<dbReference type="EC" id="2.7.7.7" evidence="1"/>
<dbReference type="InterPro" id="IPR048466">
    <property type="entry name" value="DNA_pol3_delta-like_C"/>
</dbReference>
<dbReference type="Gene3D" id="1.10.8.60">
    <property type="match status" value="1"/>
</dbReference>
<feature type="domain" description="DNA polymerase III delta subunit-like C-terminal" evidence="10">
    <location>
        <begin position="195"/>
        <end position="316"/>
    </location>
</feature>
<evidence type="ECO:0000256" key="7">
    <source>
        <dbReference type="ARBA" id="ARBA00034754"/>
    </source>
</evidence>
<dbReference type="InterPro" id="IPR027417">
    <property type="entry name" value="P-loop_NTPase"/>
</dbReference>
<comment type="similarity">
    <text evidence="7">Belongs to the DNA polymerase HolA subunit family.</text>
</comment>
<dbReference type="Pfam" id="PF21694">
    <property type="entry name" value="DNA_pol3_delta_C"/>
    <property type="match status" value="1"/>
</dbReference>
<keyword evidence="4 11" id="KW-0548">Nucleotidyltransferase</keyword>
<dbReference type="EMBL" id="CP067089">
    <property type="protein sequence ID" value="QQO10510.1"/>
    <property type="molecule type" value="Genomic_DNA"/>
</dbReference>
<dbReference type="GO" id="GO:0006261">
    <property type="term" value="P:DNA-templated DNA replication"/>
    <property type="evidence" value="ECO:0007669"/>
    <property type="project" value="TreeGrafter"/>
</dbReference>
<protein>
    <recommendedName>
        <fullName evidence="2">DNA polymerase III subunit delta</fullName>
        <ecNumber evidence="1">2.7.7.7</ecNumber>
    </recommendedName>
</protein>
<evidence type="ECO:0000313" key="11">
    <source>
        <dbReference type="EMBL" id="QQO10510.1"/>
    </source>
</evidence>
<gene>
    <name evidence="11" type="primary">holA</name>
    <name evidence="11" type="ORF">JFL75_06240</name>
</gene>
<evidence type="ECO:0000256" key="6">
    <source>
        <dbReference type="ARBA" id="ARBA00022932"/>
    </source>
</evidence>
<dbReference type="SUPFAM" id="SSF52540">
    <property type="entry name" value="P-loop containing nucleoside triphosphate hydrolases"/>
    <property type="match status" value="1"/>
</dbReference>
<dbReference type="GO" id="GO:0003677">
    <property type="term" value="F:DNA binding"/>
    <property type="evidence" value="ECO:0007669"/>
    <property type="project" value="InterPro"/>
</dbReference>
<evidence type="ECO:0000259" key="10">
    <source>
        <dbReference type="Pfam" id="PF21694"/>
    </source>
</evidence>
<dbReference type="NCBIfam" id="TIGR01128">
    <property type="entry name" value="holA"/>
    <property type="match status" value="1"/>
</dbReference>
<dbReference type="Gene3D" id="1.20.272.10">
    <property type="match status" value="1"/>
</dbReference>
<evidence type="ECO:0000259" key="9">
    <source>
        <dbReference type="Pfam" id="PF06144"/>
    </source>
</evidence>
<keyword evidence="5" id="KW-0235">DNA replication</keyword>